<dbReference type="SUPFAM" id="SSF53850">
    <property type="entry name" value="Periplasmic binding protein-like II"/>
    <property type="match status" value="1"/>
</dbReference>
<dbReference type="RefSeq" id="WP_266087757.1">
    <property type="nucleotide sequence ID" value="NZ_RKLV01000008.1"/>
</dbReference>
<dbReference type="GO" id="GO:0015689">
    <property type="term" value="P:molybdate ion transport"/>
    <property type="evidence" value="ECO:0007669"/>
    <property type="project" value="TreeGrafter"/>
</dbReference>
<evidence type="ECO:0000313" key="3">
    <source>
        <dbReference type="Proteomes" id="UP001149411"/>
    </source>
</evidence>
<keyword evidence="3" id="KW-1185">Reference proteome</keyword>
<protein>
    <submittedName>
        <fullName evidence="2">Extracellular solute-binding protein</fullName>
    </submittedName>
</protein>
<proteinExistence type="inferred from homology"/>
<dbReference type="Pfam" id="PF13531">
    <property type="entry name" value="SBP_bac_11"/>
    <property type="match status" value="1"/>
</dbReference>
<gene>
    <name evidence="2" type="ORF">EGH25_08925</name>
</gene>
<accession>A0A9Q4GJR3</accession>
<dbReference type="EMBL" id="RKLV01000008">
    <property type="protein sequence ID" value="MCX2819471.1"/>
    <property type="molecule type" value="Genomic_DNA"/>
</dbReference>
<dbReference type="Proteomes" id="UP001149411">
    <property type="component" value="Unassembled WGS sequence"/>
</dbReference>
<dbReference type="PANTHER" id="PTHR30632">
    <property type="entry name" value="MOLYBDATE-BINDING PERIPLASMIC PROTEIN"/>
    <property type="match status" value="1"/>
</dbReference>
<reference evidence="2" key="1">
    <citation type="submission" date="2022-09" db="EMBL/GenBank/DDBJ databases">
        <title>Haloadaptaus new haloarchaeum isolated from saline soil.</title>
        <authorList>
            <person name="Duran-Viseras A."/>
            <person name="Sanchez-Porro C."/>
            <person name="Ventosa A."/>
        </authorList>
    </citation>
    <scope>NUCLEOTIDE SEQUENCE</scope>
    <source>
        <strain evidence="2">F3-133</strain>
    </source>
</reference>
<comment type="similarity">
    <text evidence="1">Belongs to the bacterial solute-binding protein 1 family. WtpA subfamily.</text>
</comment>
<dbReference type="Gene3D" id="3.40.190.10">
    <property type="entry name" value="Periplasmic binding protein-like II"/>
    <property type="match status" value="2"/>
</dbReference>
<evidence type="ECO:0000313" key="2">
    <source>
        <dbReference type="EMBL" id="MCX2819471.1"/>
    </source>
</evidence>
<organism evidence="2 3">
    <name type="scientific">Halorutilus salinus</name>
    <dbReference type="NCBI Taxonomy" id="2487751"/>
    <lineage>
        <taxon>Archaea</taxon>
        <taxon>Methanobacteriati</taxon>
        <taxon>Methanobacteriota</taxon>
        <taxon>Stenosarchaea group</taxon>
        <taxon>Halobacteria</taxon>
        <taxon>Halorutilales</taxon>
        <taxon>Halorutilaceae</taxon>
        <taxon>Halorutilus</taxon>
    </lineage>
</organism>
<dbReference type="PANTHER" id="PTHR30632:SF16">
    <property type="entry name" value="MOLYBDATE_TUNGSTATE-BINDING PROTEIN WTPA"/>
    <property type="match status" value="1"/>
</dbReference>
<dbReference type="GO" id="GO:0030973">
    <property type="term" value="F:molybdate ion binding"/>
    <property type="evidence" value="ECO:0007669"/>
    <property type="project" value="TreeGrafter"/>
</dbReference>
<comment type="caution">
    <text evidence="2">The sequence shown here is derived from an EMBL/GenBank/DDBJ whole genome shotgun (WGS) entry which is preliminary data.</text>
</comment>
<name>A0A9Q4GJR3_9EURY</name>
<sequence length="303" mass="32953">MRRRGFVAALAGATAGVTVPATGCLGSRGVTVLSAGSLAVVLDENLGPAFEDDTGTAYRGEYYGSKAVMRMVEERQKDPDVVVSADAGLLRRRLYDGHTDWDVVFGSNSVGITYNEGTRIGKRLRDGEPWYEVLRDADDGDVAISDPELDPLGYRAVQMFELAEEKHGLDGFKNEMVSKVYEEPQEPQLLAGVRSGTRSAAVAYRNMAVDHDLPFHEPPDELNFSNPELADTYAEATYTTEDGDTVRGSPVLYNATVLDGADRYGAGIGFVNYLLDSPDTLRRNGLSVPEIRYNGEVPEEVSA</sequence>
<evidence type="ECO:0000256" key="1">
    <source>
        <dbReference type="ARBA" id="ARBA00009438"/>
    </source>
</evidence>
<dbReference type="AlphaFoldDB" id="A0A9Q4GJR3"/>
<dbReference type="InterPro" id="IPR050682">
    <property type="entry name" value="ModA/WtpA"/>
</dbReference>
<dbReference type="CDD" id="cd13540">
    <property type="entry name" value="PBP2_ModA_WtpA"/>
    <property type="match status" value="1"/>
</dbReference>